<accession>A0A9D9DVL1</accession>
<dbReference type="InterPro" id="IPR036390">
    <property type="entry name" value="WH_DNA-bd_sf"/>
</dbReference>
<dbReference type="Pfam" id="PF07729">
    <property type="entry name" value="FCD"/>
    <property type="match status" value="1"/>
</dbReference>
<name>A0A9D9DVL1_9FIRM</name>
<feature type="domain" description="HTH gntR-type" evidence="4">
    <location>
        <begin position="14"/>
        <end position="81"/>
    </location>
</feature>
<keyword evidence="1" id="KW-0805">Transcription regulation</keyword>
<reference evidence="5" key="2">
    <citation type="journal article" date="2021" name="PeerJ">
        <title>Extensive microbial diversity within the chicken gut microbiome revealed by metagenomics and culture.</title>
        <authorList>
            <person name="Gilroy R."/>
            <person name="Ravi A."/>
            <person name="Getino M."/>
            <person name="Pursley I."/>
            <person name="Horton D.L."/>
            <person name="Alikhan N.F."/>
            <person name="Baker D."/>
            <person name="Gharbi K."/>
            <person name="Hall N."/>
            <person name="Watson M."/>
            <person name="Adriaenssens E.M."/>
            <person name="Foster-Nyarko E."/>
            <person name="Jarju S."/>
            <person name="Secka A."/>
            <person name="Antonio M."/>
            <person name="Oren A."/>
            <person name="Chaudhuri R.R."/>
            <person name="La Ragione R."/>
            <person name="Hildebrand F."/>
            <person name="Pallen M.J."/>
        </authorList>
    </citation>
    <scope>NUCLEOTIDE SEQUENCE</scope>
    <source>
        <strain evidence="5">F6-4510</strain>
    </source>
</reference>
<dbReference type="InterPro" id="IPR036388">
    <property type="entry name" value="WH-like_DNA-bd_sf"/>
</dbReference>
<dbReference type="Gene3D" id="1.10.10.10">
    <property type="entry name" value="Winged helix-like DNA-binding domain superfamily/Winged helix DNA-binding domain"/>
    <property type="match status" value="1"/>
</dbReference>
<dbReference type="SMART" id="SM00345">
    <property type="entry name" value="HTH_GNTR"/>
    <property type="match status" value="1"/>
</dbReference>
<dbReference type="PRINTS" id="PR00035">
    <property type="entry name" value="HTHGNTR"/>
</dbReference>
<evidence type="ECO:0000313" key="6">
    <source>
        <dbReference type="Proteomes" id="UP000823611"/>
    </source>
</evidence>
<sequence length="225" mass="25639">MADYKFSINTNEYLPLRDVVFNTLRDAILTGKLQPGERLMENQLAEKLGVSRTPIREALRMLEIENLVKLVPRKGAQVLDMTEKDIINVLELRGALESLGVKLACKNMSEEDIEKLKLAEADVESALAGDDVEKMAEADQNFHDIIFNSTGNDKLIQIISNLDIQLYRYRLAHLRIKGQNQSIIKEQHTKIINAIENRLPKEGSEAANEHIKYHTEYTLSLLNRE</sequence>
<dbReference type="PANTHER" id="PTHR43537">
    <property type="entry name" value="TRANSCRIPTIONAL REGULATOR, GNTR FAMILY"/>
    <property type="match status" value="1"/>
</dbReference>
<gene>
    <name evidence="5" type="ORF">IAC55_04090</name>
</gene>
<keyword evidence="3" id="KW-0804">Transcription</keyword>
<dbReference type="EMBL" id="JADIMX010000078">
    <property type="protein sequence ID" value="MBO8434486.1"/>
    <property type="molecule type" value="Genomic_DNA"/>
</dbReference>
<dbReference type="GO" id="GO:0003677">
    <property type="term" value="F:DNA binding"/>
    <property type="evidence" value="ECO:0007669"/>
    <property type="project" value="UniProtKB-KW"/>
</dbReference>
<dbReference type="AlphaFoldDB" id="A0A9D9DVL1"/>
<protein>
    <submittedName>
        <fullName evidence="5">GntR family transcriptional regulator</fullName>
    </submittedName>
</protein>
<dbReference type="Proteomes" id="UP000823611">
    <property type="component" value="Unassembled WGS sequence"/>
</dbReference>
<evidence type="ECO:0000313" key="5">
    <source>
        <dbReference type="EMBL" id="MBO8434486.1"/>
    </source>
</evidence>
<organism evidence="5 6">
    <name type="scientific">Candidatus Fimicola merdigallinarum</name>
    <dbReference type="NCBI Taxonomy" id="2840819"/>
    <lineage>
        <taxon>Bacteria</taxon>
        <taxon>Bacillati</taxon>
        <taxon>Bacillota</taxon>
        <taxon>Clostridia</taxon>
        <taxon>Lachnospirales</taxon>
        <taxon>Lachnospiraceae</taxon>
        <taxon>Lachnospiraceae incertae sedis</taxon>
        <taxon>Candidatus Fimicola</taxon>
    </lineage>
</organism>
<evidence type="ECO:0000259" key="4">
    <source>
        <dbReference type="PROSITE" id="PS50949"/>
    </source>
</evidence>
<dbReference type="InterPro" id="IPR011711">
    <property type="entry name" value="GntR_C"/>
</dbReference>
<dbReference type="PANTHER" id="PTHR43537:SF24">
    <property type="entry name" value="GLUCONATE OPERON TRANSCRIPTIONAL REPRESSOR"/>
    <property type="match status" value="1"/>
</dbReference>
<evidence type="ECO:0000256" key="2">
    <source>
        <dbReference type="ARBA" id="ARBA00023125"/>
    </source>
</evidence>
<dbReference type="SUPFAM" id="SSF48008">
    <property type="entry name" value="GntR ligand-binding domain-like"/>
    <property type="match status" value="1"/>
</dbReference>
<dbReference type="InterPro" id="IPR000524">
    <property type="entry name" value="Tscrpt_reg_HTH_GntR"/>
</dbReference>
<dbReference type="Pfam" id="PF00392">
    <property type="entry name" value="GntR"/>
    <property type="match status" value="1"/>
</dbReference>
<dbReference type="Gene3D" id="1.20.120.530">
    <property type="entry name" value="GntR ligand-binding domain-like"/>
    <property type="match status" value="1"/>
</dbReference>
<dbReference type="GO" id="GO:0003700">
    <property type="term" value="F:DNA-binding transcription factor activity"/>
    <property type="evidence" value="ECO:0007669"/>
    <property type="project" value="InterPro"/>
</dbReference>
<dbReference type="SUPFAM" id="SSF46785">
    <property type="entry name" value="Winged helix' DNA-binding domain"/>
    <property type="match status" value="1"/>
</dbReference>
<evidence type="ECO:0000256" key="1">
    <source>
        <dbReference type="ARBA" id="ARBA00023015"/>
    </source>
</evidence>
<keyword evidence="2" id="KW-0238">DNA-binding</keyword>
<dbReference type="InterPro" id="IPR008920">
    <property type="entry name" value="TF_FadR/GntR_C"/>
</dbReference>
<evidence type="ECO:0000256" key="3">
    <source>
        <dbReference type="ARBA" id="ARBA00023163"/>
    </source>
</evidence>
<dbReference type="CDD" id="cd07377">
    <property type="entry name" value="WHTH_GntR"/>
    <property type="match status" value="1"/>
</dbReference>
<dbReference type="PROSITE" id="PS50949">
    <property type="entry name" value="HTH_GNTR"/>
    <property type="match status" value="1"/>
</dbReference>
<reference evidence="5" key="1">
    <citation type="submission" date="2020-10" db="EMBL/GenBank/DDBJ databases">
        <authorList>
            <person name="Gilroy R."/>
        </authorList>
    </citation>
    <scope>NUCLEOTIDE SEQUENCE</scope>
    <source>
        <strain evidence="5">F6-4510</strain>
    </source>
</reference>
<comment type="caution">
    <text evidence="5">The sequence shown here is derived from an EMBL/GenBank/DDBJ whole genome shotgun (WGS) entry which is preliminary data.</text>
</comment>
<proteinExistence type="predicted"/>
<dbReference type="SMART" id="SM00895">
    <property type="entry name" value="FCD"/>
    <property type="match status" value="1"/>
</dbReference>